<feature type="transmembrane region" description="Helical" evidence="9">
    <location>
        <begin position="406"/>
        <end position="425"/>
    </location>
</feature>
<dbReference type="PANTHER" id="PTHR16059:SF16">
    <property type="entry name" value="ANTHRAX TOXIN RECEPTOR-LIKE"/>
    <property type="match status" value="1"/>
</dbReference>
<dbReference type="GeneID" id="132538585"/>
<evidence type="ECO:0000256" key="6">
    <source>
        <dbReference type="ARBA" id="ARBA00022989"/>
    </source>
</evidence>
<dbReference type="RefSeq" id="XP_060047138.1">
    <property type="nucleotide sequence ID" value="XM_060191155.1"/>
</dbReference>
<dbReference type="PANTHER" id="PTHR16059">
    <property type="entry name" value="ANTHRAX TOXIN RECEPTOR"/>
    <property type="match status" value="1"/>
</dbReference>
<proteinExistence type="inferred from homology"/>
<feature type="region of interest" description="Disordered" evidence="8">
    <location>
        <begin position="58"/>
        <end position="78"/>
    </location>
</feature>
<keyword evidence="6 9" id="KW-1133">Transmembrane helix</keyword>
<comment type="similarity">
    <text evidence="2">Belongs to the ATR family.</text>
</comment>
<protein>
    <submittedName>
        <fullName evidence="13">Anthrax toxin receptor-like</fullName>
    </submittedName>
</protein>
<accession>A0ABM3XE85</accession>
<dbReference type="SUPFAM" id="SSF53300">
    <property type="entry name" value="vWA-like"/>
    <property type="match status" value="1"/>
</dbReference>
<comment type="subcellular location">
    <subcellularLocation>
        <location evidence="1">Membrane</location>
        <topology evidence="1">Single-pass type I membrane protein</topology>
    </subcellularLocation>
</comment>
<feature type="signal peptide" evidence="10">
    <location>
        <begin position="1"/>
        <end position="28"/>
    </location>
</feature>
<dbReference type="InterPro" id="IPR036465">
    <property type="entry name" value="vWFA_dom_sf"/>
</dbReference>
<evidence type="ECO:0000256" key="9">
    <source>
        <dbReference type="SAM" id="Phobius"/>
    </source>
</evidence>
<reference evidence="12" key="1">
    <citation type="submission" date="2025-05" db="UniProtKB">
        <authorList>
            <consortium name="RefSeq"/>
        </authorList>
    </citation>
    <scope>NUCLEOTIDE SEQUENCE [LARGE SCALE GENOMIC DNA]</scope>
</reference>
<evidence type="ECO:0000256" key="7">
    <source>
        <dbReference type="ARBA" id="ARBA00023136"/>
    </source>
</evidence>
<evidence type="ECO:0000259" key="11">
    <source>
        <dbReference type="PROSITE" id="PS50234"/>
    </source>
</evidence>
<feature type="compositionally biased region" description="Polar residues" evidence="8">
    <location>
        <begin position="68"/>
        <end position="78"/>
    </location>
</feature>
<keyword evidence="7 9" id="KW-0472">Membrane</keyword>
<evidence type="ECO:0000256" key="10">
    <source>
        <dbReference type="SAM" id="SignalP"/>
    </source>
</evidence>
<dbReference type="Proteomes" id="UP001652624">
    <property type="component" value="Chromosome 1"/>
</dbReference>
<name>A0ABM3XE85_ERIEU</name>
<evidence type="ECO:0000313" key="12">
    <source>
        <dbReference type="Proteomes" id="UP001652624"/>
    </source>
</evidence>
<sequence length="528" mass="59170">MGSGSSGLPGPALFLLLLLLLLPLLSMGNFQYRLPGWVDFHHLSEHWRNLHRQFTPNKGNFHHRRSQGESSHNSQRIDKSSCQSVYDLYFVLDMSGSVNNNWMNIYNLVNGLVKKFENPKVRISFILYSTLGQTLMKLTSDKKIIVEGLRKLQNVVPTGTANMQEGLKKANYQILEATNGGKKPIHSVILVLTDGTLDPVPLEKAKDEATKARKMGATVYGLGIKDYQKDQLLAIADSKNHVLGVNRFQDLKNTVDPLTEKTCIEITHLEASSYCAGENYELLISGKGFNNAEKKENIVCRFKFTDKEFFDRKATSMDESTIMCPGVKIKKPNQQIFVQISLDNGTSFIDSNANITSKHCVSPRHGLPVPGFPVDVRADLPLDLLGIPRPDNIPFLSKPDPTFSPLHVAIAVAGLFFVLFVFCSFNRCCGKAVRETVQIQVPSPQRPVMVVPCCGCRGDKFKLLRNPICNFGGRCNQMPMMLCKTKRKRRCFFNMFKSNCAQLPCCQNFCLQPRQECLPLTSCCSGYQ</sequence>
<dbReference type="SMART" id="SM00327">
    <property type="entry name" value="VWA"/>
    <property type="match status" value="1"/>
</dbReference>
<dbReference type="PROSITE" id="PS50234">
    <property type="entry name" value="VWFA"/>
    <property type="match status" value="1"/>
</dbReference>
<dbReference type="InterPro" id="IPR008400">
    <property type="entry name" value="Anthrax_toxin_rcpt_extracel"/>
</dbReference>
<feature type="chain" id="PRO_5046687368" evidence="10">
    <location>
        <begin position="29"/>
        <end position="528"/>
    </location>
</feature>
<evidence type="ECO:0000256" key="5">
    <source>
        <dbReference type="ARBA" id="ARBA00022729"/>
    </source>
</evidence>
<dbReference type="Pfam" id="PF05587">
    <property type="entry name" value="Anth_Ig"/>
    <property type="match status" value="1"/>
</dbReference>
<keyword evidence="3 9" id="KW-0812">Transmembrane</keyword>
<keyword evidence="4" id="KW-0479">Metal-binding</keyword>
<keyword evidence="12" id="KW-1185">Reference proteome</keyword>
<reference evidence="13" key="2">
    <citation type="submission" date="2025-08" db="UniProtKB">
        <authorList>
            <consortium name="RefSeq"/>
        </authorList>
    </citation>
    <scope>IDENTIFICATION</scope>
</reference>
<evidence type="ECO:0000256" key="1">
    <source>
        <dbReference type="ARBA" id="ARBA00004479"/>
    </source>
</evidence>
<dbReference type="Gene3D" id="3.40.50.410">
    <property type="entry name" value="von Willebrand factor, type A domain"/>
    <property type="match status" value="1"/>
</dbReference>
<gene>
    <name evidence="13" type="primary">LOC132538585</name>
</gene>
<feature type="domain" description="VWFA" evidence="11">
    <location>
        <begin position="87"/>
        <end position="258"/>
    </location>
</feature>
<dbReference type="Pfam" id="PF00092">
    <property type="entry name" value="VWA"/>
    <property type="match status" value="1"/>
</dbReference>
<keyword evidence="5 10" id="KW-0732">Signal</keyword>
<organism evidence="12 13">
    <name type="scientific">Erinaceus europaeus</name>
    <name type="common">Western European hedgehog</name>
    <dbReference type="NCBI Taxonomy" id="9365"/>
    <lineage>
        <taxon>Eukaryota</taxon>
        <taxon>Metazoa</taxon>
        <taxon>Chordata</taxon>
        <taxon>Craniata</taxon>
        <taxon>Vertebrata</taxon>
        <taxon>Euteleostomi</taxon>
        <taxon>Mammalia</taxon>
        <taxon>Eutheria</taxon>
        <taxon>Laurasiatheria</taxon>
        <taxon>Eulipotyphla</taxon>
        <taxon>Erinaceidae</taxon>
        <taxon>Erinaceinae</taxon>
        <taxon>Erinaceus</taxon>
    </lineage>
</organism>
<evidence type="ECO:0000313" key="13">
    <source>
        <dbReference type="RefSeq" id="XP_060047138.1"/>
    </source>
</evidence>
<evidence type="ECO:0000256" key="2">
    <source>
        <dbReference type="ARBA" id="ARBA00008095"/>
    </source>
</evidence>
<evidence type="ECO:0000256" key="4">
    <source>
        <dbReference type="ARBA" id="ARBA00022723"/>
    </source>
</evidence>
<dbReference type="InterPro" id="IPR002035">
    <property type="entry name" value="VWF_A"/>
</dbReference>
<evidence type="ECO:0000256" key="3">
    <source>
        <dbReference type="ARBA" id="ARBA00022692"/>
    </source>
</evidence>
<evidence type="ECO:0000256" key="8">
    <source>
        <dbReference type="SAM" id="MobiDB-lite"/>
    </source>
</evidence>